<dbReference type="AlphaFoldDB" id="A0A5C0UEA6"/>
<evidence type="ECO:0000313" key="2">
    <source>
        <dbReference type="Proteomes" id="UP000325155"/>
    </source>
</evidence>
<dbReference type="EMBL" id="CP043315">
    <property type="protein sequence ID" value="QEK38089.1"/>
    <property type="molecule type" value="Genomic_DNA"/>
</dbReference>
<sequence>MKEIDFVANDIVEVIDLRDRPIETMNGLDKLKAPNVKIYISNALESTPDLPDNVKIIIKSDAMEVYPQ</sequence>
<protein>
    <submittedName>
        <fullName evidence="1">Uncharacterized protein</fullName>
    </submittedName>
</protein>
<dbReference type="KEGG" id="cip:FZC35_01725"/>
<name>A0A5C0UEA6_9PROT</name>
<evidence type="ECO:0000313" key="1">
    <source>
        <dbReference type="EMBL" id="QEK38089.1"/>
    </source>
</evidence>
<keyword evidence="2" id="KW-1185">Reference proteome</keyword>
<organism evidence="1 2">
    <name type="scientific">Candidatus Cytomitobacter indipagum</name>
    <dbReference type="NCBI Taxonomy" id="2601575"/>
    <lineage>
        <taxon>Bacteria</taxon>
        <taxon>Pseudomonadati</taxon>
        <taxon>Pseudomonadota</taxon>
        <taxon>Alphaproteobacteria</taxon>
        <taxon>Holosporales</taxon>
        <taxon>Holosporaceae</taxon>
        <taxon>Candidatus Cytomitobacter</taxon>
    </lineage>
</organism>
<gene>
    <name evidence="1" type="ORF">FZC35_01725</name>
</gene>
<dbReference type="Proteomes" id="UP000325155">
    <property type="component" value="Chromosome"/>
</dbReference>
<accession>A0A5C0UEA6</accession>
<reference evidence="1 2" key="1">
    <citation type="submission" date="2019-08" db="EMBL/GenBank/DDBJ databases">
        <title>Highly reduced genomes of protist endosymbionts show evolutionary convergence.</title>
        <authorList>
            <person name="George E."/>
            <person name="Husnik F."/>
            <person name="Tashyreva D."/>
            <person name="Prokopchuk G."/>
            <person name="Horak A."/>
            <person name="Kwong W.K."/>
            <person name="Lukes J."/>
            <person name="Keeling P.J."/>
        </authorList>
    </citation>
    <scope>NUCLEOTIDE SEQUENCE [LARGE SCALE GENOMIC DNA]</scope>
    <source>
        <strain evidence="1">1605</strain>
    </source>
</reference>
<proteinExistence type="predicted"/>